<keyword evidence="3 4" id="KW-0648">Protein biosynthesis</keyword>
<dbReference type="InterPro" id="IPR000352">
    <property type="entry name" value="Pep_chain_release_fac_I"/>
</dbReference>
<reference evidence="7 8" key="1">
    <citation type="submission" date="2020-12" db="EMBL/GenBank/DDBJ databases">
        <title>Revised draft genomes of Rhodomicrobium vannielii ATCC 17100 and Rhodomicrobium udaipurense JA643.</title>
        <authorList>
            <person name="Conners E.M."/>
            <person name="Davenport E.J."/>
            <person name="Bose A."/>
        </authorList>
    </citation>
    <scope>NUCLEOTIDE SEQUENCE [LARGE SCALE GENOMIC DNA]</scope>
    <source>
        <strain evidence="7 8">JA643</strain>
    </source>
</reference>
<dbReference type="Proteomes" id="UP000623250">
    <property type="component" value="Unassembled WGS sequence"/>
</dbReference>
<dbReference type="FunFam" id="3.30.160.20:FF:000010">
    <property type="entry name" value="Peptide chain release factor 2"/>
    <property type="match status" value="1"/>
</dbReference>
<evidence type="ECO:0000256" key="1">
    <source>
        <dbReference type="ARBA" id="ARBA00010835"/>
    </source>
</evidence>
<organism evidence="7 8">
    <name type="scientific">Rhodomicrobium udaipurense</name>
    <dbReference type="NCBI Taxonomy" id="1202716"/>
    <lineage>
        <taxon>Bacteria</taxon>
        <taxon>Pseudomonadati</taxon>
        <taxon>Pseudomonadota</taxon>
        <taxon>Alphaproteobacteria</taxon>
        <taxon>Hyphomicrobiales</taxon>
        <taxon>Hyphomicrobiaceae</taxon>
        <taxon>Rhodomicrobium</taxon>
    </lineage>
</organism>
<dbReference type="Pfam" id="PF03462">
    <property type="entry name" value="PCRF"/>
    <property type="match status" value="1"/>
</dbReference>
<dbReference type="SMART" id="SM00937">
    <property type="entry name" value="PCRF"/>
    <property type="match status" value="1"/>
</dbReference>
<dbReference type="PROSITE" id="PS00745">
    <property type="entry name" value="RF_PROK_I"/>
    <property type="match status" value="1"/>
</dbReference>
<dbReference type="InterPro" id="IPR005139">
    <property type="entry name" value="PCRF"/>
</dbReference>
<comment type="subcellular location">
    <subcellularLocation>
        <location evidence="4">Cytoplasm</location>
    </subcellularLocation>
</comment>
<dbReference type="GO" id="GO:0016149">
    <property type="term" value="F:translation release factor activity, codon specific"/>
    <property type="evidence" value="ECO:0007669"/>
    <property type="project" value="UniProtKB-UniRule"/>
</dbReference>
<name>A0A8I1GCW2_9HYPH</name>
<dbReference type="PANTHER" id="PTHR43116:SF3">
    <property type="entry name" value="CLASS I PEPTIDE CHAIN RELEASE FACTOR"/>
    <property type="match status" value="1"/>
</dbReference>
<evidence type="ECO:0000256" key="5">
    <source>
        <dbReference type="NCBIfam" id="TIGR00020"/>
    </source>
</evidence>
<dbReference type="InterPro" id="IPR004374">
    <property type="entry name" value="PrfB"/>
</dbReference>
<evidence type="ECO:0000259" key="6">
    <source>
        <dbReference type="PROSITE" id="PS00745"/>
    </source>
</evidence>
<gene>
    <name evidence="4 7" type="primary">prfB</name>
    <name evidence="7" type="ORF">JDN41_14400</name>
</gene>
<dbReference type="NCBIfam" id="TIGR00020">
    <property type="entry name" value="prfB"/>
    <property type="match status" value="1"/>
</dbReference>
<accession>A0A8I1GCW2</accession>
<dbReference type="Gene3D" id="1.20.58.410">
    <property type="entry name" value="Release factor"/>
    <property type="match status" value="1"/>
</dbReference>
<keyword evidence="4" id="KW-0963">Cytoplasm</keyword>
<dbReference type="HAMAP" id="MF_00094">
    <property type="entry name" value="Rel_fac_2"/>
    <property type="match status" value="1"/>
</dbReference>
<dbReference type="Gene3D" id="3.30.160.20">
    <property type="match status" value="1"/>
</dbReference>
<sequence>MRPETQAIVDEIKQSLSLLRRYLDWDKAKIRLANLNEIVEDPTLWDNPQRAQKLLRERQHLDTALTAYSQLAARLDDAVGLIELGEEEGDEEVVKEAEASLAVLQTEVQKREVEALLSGEADGNDTFLEVHAGAGGTESQDWTEMLLRMYMRWAEEQGYKVELIESAAGEEAGLKSATIQVKGSNAFGWLKTESGVHRLVRISPYDSNARRHTSFASVWVYPVVDDTIDIAVNESDCRIDTYRASGAGGQHVNTTDSAVRITHVPTGIVVQCQMERSQHKNRATAWNMLKARLYEQELKKREDAAHAAAASKTDIGWGHQIRSYVLQPYQMVKDLRTGIVNTNPPAVLDGDLTAFIEAALAQRVHGGGPAKVEDLD</sequence>
<dbReference type="EMBL" id="JAEMUK010000080">
    <property type="protein sequence ID" value="MBJ7544742.1"/>
    <property type="molecule type" value="Genomic_DNA"/>
</dbReference>
<keyword evidence="8" id="KW-1185">Reference proteome</keyword>
<comment type="function">
    <text evidence="4">Peptide chain release factor 2 directs the termination of translation in response to the peptide chain termination codons UGA and UAA.</text>
</comment>
<dbReference type="AlphaFoldDB" id="A0A8I1GCW2"/>
<proteinExistence type="inferred from homology"/>
<dbReference type="PANTHER" id="PTHR43116">
    <property type="entry name" value="PEPTIDE CHAIN RELEASE FACTOR 2"/>
    <property type="match status" value="1"/>
</dbReference>
<evidence type="ECO:0000256" key="2">
    <source>
        <dbReference type="ARBA" id="ARBA00022481"/>
    </source>
</evidence>
<feature type="modified residue" description="N5-methylglutamine" evidence="4">
    <location>
        <position position="250"/>
    </location>
</feature>
<dbReference type="Pfam" id="PF00472">
    <property type="entry name" value="RF-1"/>
    <property type="match status" value="1"/>
</dbReference>
<dbReference type="InterPro" id="IPR045853">
    <property type="entry name" value="Pep_chain_release_fac_I_sf"/>
</dbReference>
<dbReference type="Gene3D" id="3.30.70.1660">
    <property type="match status" value="1"/>
</dbReference>
<feature type="domain" description="Prokaryotic-type class I peptide chain release factors" evidence="6">
    <location>
        <begin position="243"/>
        <end position="259"/>
    </location>
</feature>
<protein>
    <recommendedName>
        <fullName evidence="4 5">Peptide chain release factor 2</fullName>
        <shortName evidence="4">RF-2</shortName>
    </recommendedName>
</protein>
<dbReference type="SUPFAM" id="SSF75620">
    <property type="entry name" value="Release factor"/>
    <property type="match status" value="1"/>
</dbReference>
<evidence type="ECO:0000256" key="3">
    <source>
        <dbReference type="ARBA" id="ARBA00022917"/>
    </source>
</evidence>
<evidence type="ECO:0000313" key="7">
    <source>
        <dbReference type="EMBL" id="MBJ7544742.1"/>
    </source>
</evidence>
<evidence type="ECO:0000256" key="4">
    <source>
        <dbReference type="HAMAP-Rule" id="MF_00094"/>
    </source>
</evidence>
<dbReference type="GO" id="GO:0005737">
    <property type="term" value="C:cytoplasm"/>
    <property type="evidence" value="ECO:0007669"/>
    <property type="project" value="UniProtKB-SubCell"/>
</dbReference>
<comment type="similarity">
    <text evidence="1 4">Belongs to the prokaryotic/mitochondrial release factor family.</text>
</comment>
<keyword evidence="2 4" id="KW-0488">Methylation</keyword>
<comment type="PTM">
    <text evidence="4">Methylated by PrmC. Methylation increases the termination efficiency of RF2.</text>
</comment>
<evidence type="ECO:0000313" key="8">
    <source>
        <dbReference type="Proteomes" id="UP000623250"/>
    </source>
</evidence>
<comment type="caution">
    <text evidence="7">The sequence shown here is derived from an EMBL/GenBank/DDBJ whole genome shotgun (WGS) entry which is preliminary data.</text>
</comment>
<dbReference type="RefSeq" id="WP_155955186.1">
    <property type="nucleotide sequence ID" value="NZ_JAEMUK010000080.1"/>
</dbReference>